<name>A0A6J4QGK9_9BACT</name>
<organism evidence="2">
    <name type="scientific">uncultured Phycisphaerae bacterium</name>
    <dbReference type="NCBI Taxonomy" id="904963"/>
    <lineage>
        <taxon>Bacteria</taxon>
        <taxon>Pseudomonadati</taxon>
        <taxon>Planctomycetota</taxon>
        <taxon>Phycisphaerae</taxon>
        <taxon>environmental samples</taxon>
    </lineage>
</organism>
<evidence type="ECO:0000313" key="2">
    <source>
        <dbReference type="EMBL" id="CAA9444383.1"/>
    </source>
</evidence>
<dbReference type="AlphaFoldDB" id="A0A6J4QGK9"/>
<protein>
    <submittedName>
        <fullName evidence="2">Uncharacterized protein</fullName>
    </submittedName>
</protein>
<feature type="region of interest" description="Disordered" evidence="1">
    <location>
        <begin position="1"/>
        <end position="86"/>
    </location>
</feature>
<gene>
    <name evidence="2" type="ORF">AVDCRST_MAG64-4416</name>
</gene>
<evidence type="ECO:0000256" key="1">
    <source>
        <dbReference type="SAM" id="MobiDB-lite"/>
    </source>
</evidence>
<proteinExistence type="predicted"/>
<dbReference type="EMBL" id="CADCUQ010001035">
    <property type="protein sequence ID" value="CAA9444383.1"/>
    <property type="molecule type" value="Genomic_DNA"/>
</dbReference>
<feature type="compositionally biased region" description="Basic and acidic residues" evidence="1">
    <location>
        <begin position="15"/>
        <end position="47"/>
    </location>
</feature>
<reference evidence="2" key="1">
    <citation type="submission" date="2020-02" db="EMBL/GenBank/DDBJ databases">
        <authorList>
            <person name="Meier V. D."/>
        </authorList>
    </citation>
    <scope>NUCLEOTIDE SEQUENCE</scope>
    <source>
        <strain evidence="2">AVDCRST_MAG64</strain>
    </source>
</reference>
<feature type="compositionally biased region" description="Basic residues" evidence="1">
    <location>
        <begin position="62"/>
        <end position="86"/>
    </location>
</feature>
<accession>A0A6J4QGK9</accession>
<feature type="non-terminal residue" evidence="2">
    <location>
        <position position="1"/>
    </location>
</feature>
<sequence>GRRDPGDPGQHLRAVRGEDAGGRPAGRVREQPAGRPRGPDPVRRGERAGVPADGGRPGPGGRVRRVHRGRLRRPAGHPGRRGHGAR</sequence>
<feature type="non-terminal residue" evidence="2">
    <location>
        <position position="86"/>
    </location>
</feature>